<proteinExistence type="predicted"/>
<dbReference type="CDD" id="cd06433">
    <property type="entry name" value="GT_2_WfgS_like"/>
    <property type="match status" value="1"/>
</dbReference>
<protein>
    <submittedName>
        <fullName evidence="2">Glycosyltransferase</fullName>
    </submittedName>
</protein>
<keyword evidence="2" id="KW-0808">Transferase</keyword>
<dbReference type="Pfam" id="PF00535">
    <property type="entry name" value="Glycos_transf_2"/>
    <property type="match status" value="1"/>
</dbReference>
<sequence>MKVSIITVCYNSEKTIEDTIRSVAGQRYKDIEYIIVDGGSTDQTNEIVKKYSDIVSVHISEKDNGLYDAMNKGIKLATGDVIGILNSDDVLACNTIIGKIADLVKDVDGVYGDVGFYDESLNKKTRHYSSSGFHKARFSRGFMPAHPSCYFKKELVNRVGLYSLNFKIAADFDFLVRAFSVPNVNFLYFQNEIVKMREGGISTSGLSANILLNKEIIQSCRNNGLPCSWFSVLSKYPEKIMGLIFK</sequence>
<name>A0A346AD60_AERHY</name>
<dbReference type="GO" id="GO:0016758">
    <property type="term" value="F:hexosyltransferase activity"/>
    <property type="evidence" value="ECO:0007669"/>
    <property type="project" value="UniProtKB-ARBA"/>
</dbReference>
<dbReference type="InterPro" id="IPR001173">
    <property type="entry name" value="Glyco_trans_2-like"/>
</dbReference>
<dbReference type="PANTHER" id="PTHR22916">
    <property type="entry name" value="GLYCOSYLTRANSFERASE"/>
    <property type="match status" value="1"/>
</dbReference>
<feature type="domain" description="Glycosyltransferase 2-like" evidence="1">
    <location>
        <begin position="4"/>
        <end position="139"/>
    </location>
</feature>
<dbReference type="InterPro" id="IPR029044">
    <property type="entry name" value="Nucleotide-diphossugar_trans"/>
</dbReference>
<dbReference type="EMBL" id="MH449686">
    <property type="protein sequence ID" value="AXL05172.1"/>
    <property type="molecule type" value="Genomic_DNA"/>
</dbReference>
<reference evidence="2" key="1">
    <citation type="submission" date="2018-06" db="EMBL/GenBank/DDBJ databases">
        <title>Genetic diversity of the Aeromonas Hydrophila O antigens and development of a suspension array for serotype detection.</title>
        <authorList>
            <person name="Cao H."/>
            <person name="Liu B."/>
        </authorList>
    </citation>
    <scope>NUCLEOTIDE SEQUENCE</scope>
    <source>
        <strain evidence="2">G5391</strain>
    </source>
</reference>
<dbReference type="PANTHER" id="PTHR22916:SF3">
    <property type="entry name" value="UDP-GLCNAC:BETAGAL BETA-1,3-N-ACETYLGLUCOSAMINYLTRANSFERASE-LIKE PROTEIN 1"/>
    <property type="match status" value="1"/>
</dbReference>
<dbReference type="AlphaFoldDB" id="A0A346AD60"/>
<evidence type="ECO:0000313" key="2">
    <source>
        <dbReference type="EMBL" id="AXL05172.1"/>
    </source>
</evidence>
<organism evidence="2">
    <name type="scientific">Aeromonas hydrophila</name>
    <dbReference type="NCBI Taxonomy" id="644"/>
    <lineage>
        <taxon>Bacteria</taxon>
        <taxon>Pseudomonadati</taxon>
        <taxon>Pseudomonadota</taxon>
        <taxon>Gammaproteobacteria</taxon>
        <taxon>Aeromonadales</taxon>
        <taxon>Aeromonadaceae</taxon>
        <taxon>Aeromonas</taxon>
    </lineage>
</organism>
<dbReference type="SUPFAM" id="SSF53448">
    <property type="entry name" value="Nucleotide-diphospho-sugar transferases"/>
    <property type="match status" value="1"/>
</dbReference>
<dbReference type="Gene3D" id="3.90.550.10">
    <property type="entry name" value="Spore Coat Polysaccharide Biosynthesis Protein SpsA, Chain A"/>
    <property type="match status" value="1"/>
</dbReference>
<accession>A0A346AD60</accession>
<evidence type="ECO:0000259" key="1">
    <source>
        <dbReference type="Pfam" id="PF00535"/>
    </source>
</evidence>
<gene>
    <name evidence="2" type="primary">gt5</name>
</gene>